<evidence type="ECO:0000313" key="3">
    <source>
        <dbReference type="Proteomes" id="UP001642484"/>
    </source>
</evidence>
<dbReference type="EMBL" id="CAXAMN010002392">
    <property type="protein sequence ID" value="CAK8999438.1"/>
    <property type="molecule type" value="Genomic_DNA"/>
</dbReference>
<name>A0ABP0IDG9_9DINO</name>
<evidence type="ECO:0000313" key="2">
    <source>
        <dbReference type="EMBL" id="CAK8999438.1"/>
    </source>
</evidence>
<protein>
    <submittedName>
        <fullName evidence="2">Uncharacterized protein</fullName>
    </submittedName>
</protein>
<reference evidence="2 3" key="1">
    <citation type="submission" date="2024-02" db="EMBL/GenBank/DDBJ databases">
        <authorList>
            <person name="Chen Y."/>
            <person name="Shah S."/>
            <person name="Dougan E. K."/>
            <person name="Thang M."/>
            <person name="Chan C."/>
        </authorList>
    </citation>
    <scope>NUCLEOTIDE SEQUENCE [LARGE SCALE GENOMIC DNA]</scope>
</reference>
<accession>A0ABP0IDG9</accession>
<feature type="region of interest" description="Disordered" evidence="1">
    <location>
        <begin position="53"/>
        <end position="149"/>
    </location>
</feature>
<dbReference type="Proteomes" id="UP001642484">
    <property type="component" value="Unassembled WGS sequence"/>
</dbReference>
<comment type="caution">
    <text evidence="2">The sequence shown here is derived from an EMBL/GenBank/DDBJ whole genome shotgun (WGS) entry which is preliminary data.</text>
</comment>
<keyword evidence="3" id="KW-1185">Reference proteome</keyword>
<feature type="compositionally biased region" description="Basic and acidic residues" evidence="1">
    <location>
        <begin position="121"/>
        <end position="130"/>
    </location>
</feature>
<evidence type="ECO:0000256" key="1">
    <source>
        <dbReference type="SAM" id="MobiDB-lite"/>
    </source>
</evidence>
<proteinExistence type="predicted"/>
<sequence>MERAEEDPWSDCAGVREVLHREPGGPVGPLLKYQEYMGLQEFESIKATVAKEAIPMRRYQMSDYRPGQVEEATKEEAPVEEAVPGQPESEGRPPSEGGKPTPSAPRSSPPKPDALQVWLAAKERALESPRKPIVMPSPRGTAARAAGKQIVQPERGVALESIAPGETPRLQVSMVNPMSLTMRRRERPRRGPIVRDQERAKYPAGTLLRPVRMSNEESFRKLIDNFGSSARVDAKESHPSRAFSMIPKTNLRVL</sequence>
<organism evidence="2 3">
    <name type="scientific">Durusdinium trenchii</name>
    <dbReference type="NCBI Taxonomy" id="1381693"/>
    <lineage>
        <taxon>Eukaryota</taxon>
        <taxon>Sar</taxon>
        <taxon>Alveolata</taxon>
        <taxon>Dinophyceae</taxon>
        <taxon>Suessiales</taxon>
        <taxon>Symbiodiniaceae</taxon>
        <taxon>Durusdinium</taxon>
    </lineage>
</organism>
<gene>
    <name evidence="2" type="ORF">CCMP2556_LOCUS5656</name>
</gene>
<feature type="region of interest" description="Disordered" evidence="1">
    <location>
        <begin position="1"/>
        <end position="28"/>
    </location>
</feature>